<evidence type="ECO:0000256" key="4">
    <source>
        <dbReference type="ARBA" id="ARBA00023088"/>
    </source>
</evidence>
<dbReference type="EMBL" id="JACHJD010000007">
    <property type="protein sequence ID" value="MBB5105549.1"/>
    <property type="molecule type" value="Genomic_DNA"/>
</dbReference>
<dbReference type="CDD" id="cd00688">
    <property type="entry name" value="ISOPREN_C2_like"/>
    <property type="match status" value="1"/>
</dbReference>
<evidence type="ECO:0000256" key="6">
    <source>
        <dbReference type="SAM" id="Phobius"/>
    </source>
</evidence>
<evidence type="ECO:0000256" key="7">
    <source>
        <dbReference type="SAM" id="SignalP"/>
    </source>
</evidence>
<dbReference type="NCBIfam" id="TIGR01167">
    <property type="entry name" value="LPXTG_anchor"/>
    <property type="match status" value="1"/>
</dbReference>
<dbReference type="AlphaFoldDB" id="A0A5P2XF90"/>
<feature type="compositionally biased region" description="Gly residues" evidence="5">
    <location>
        <begin position="443"/>
        <end position="454"/>
    </location>
</feature>
<feature type="compositionally biased region" description="Gly residues" evidence="5">
    <location>
        <begin position="350"/>
        <end position="414"/>
    </location>
</feature>
<sequence>MPLSVRSRTAVGIPVAALATVLLPVTAHAEPAKPAAGTALVPKAPANAAATWMSSKLTDGSNAKGDVGLTADVVMGLASTDTGGAVQKKVTDWLEANAKGYIESKGGPGTVYAGGLAKLTLVAGIEHRDPKDFGGYDLVKTLTERLQPSGRFTDKSPSGDSSQQFTQALAVLALQRTGGAPDKAVDFIAGSRCSDGGYPLYFNAAPDKCSHIDSTGLAVQALLGSGRTAAAKPALNWLEKKQLPDGGFPDSFLGSAAKGNSNSTALAVQALAAGGRTEAAAKGVAWLRSRQVNCAAPQKDWGAVGFLEPKADGMALRATAQVVPALAGKSLAQVDAGDAAADLEEISCVPGGGTPGGNTGGGDGGTSGGDGDNGGTDGGGSGGNGGSGGDGSDNGGTGSDGGTDSGGGNGGTGGDGDDATTGGSDDDATDGGGNAPAPQAGYDSGGSGDVGGSGVQPVGNPGGSLASTGTSSLPLAATAGALLAAGATAVLVVRRRRTTL</sequence>
<dbReference type="RefSeq" id="WP_150514399.1">
    <property type="nucleotide sequence ID" value="NZ_BMSQ01000006.1"/>
</dbReference>
<dbReference type="KEGG" id="sspb:CP982_36595"/>
<dbReference type="Gene3D" id="1.50.10.20">
    <property type="match status" value="1"/>
</dbReference>
<name>A0A5P2XF90_STRST</name>
<reference evidence="10 11" key="1">
    <citation type="submission" date="2017-09" db="EMBL/GenBank/DDBJ databases">
        <authorList>
            <person name="Lee N."/>
            <person name="Cho B.-K."/>
        </authorList>
    </citation>
    <scope>NUCLEOTIDE SEQUENCE [LARGE SCALE GENOMIC DNA]</scope>
    <source>
        <strain evidence="10 11">ATCC 27465</strain>
    </source>
</reference>
<feature type="domain" description="Gram-positive cocci surface proteins LPxTG" evidence="8">
    <location>
        <begin position="465"/>
        <end position="500"/>
    </location>
</feature>
<evidence type="ECO:0000313" key="11">
    <source>
        <dbReference type="Proteomes" id="UP000326505"/>
    </source>
</evidence>
<keyword evidence="6" id="KW-1133">Transmembrane helix</keyword>
<dbReference type="PANTHER" id="PTHR10559:SF18">
    <property type="entry name" value="TRANSCOBALAMIN II"/>
    <property type="match status" value="1"/>
</dbReference>
<gene>
    <name evidence="10" type="ORF">CP982_36595</name>
    <name evidence="9" type="ORF">FHS40_004644</name>
</gene>
<feature type="signal peptide" evidence="7">
    <location>
        <begin position="1"/>
        <end position="29"/>
    </location>
</feature>
<evidence type="ECO:0000256" key="3">
    <source>
        <dbReference type="ARBA" id="ARBA00022729"/>
    </source>
</evidence>
<dbReference type="InterPro" id="IPR051588">
    <property type="entry name" value="Cobalamin_Transport"/>
</dbReference>
<keyword evidence="6" id="KW-0812">Transmembrane</keyword>
<organism evidence="10 11">
    <name type="scientific">Streptomyces spectabilis</name>
    <dbReference type="NCBI Taxonomy" id="68270"/>
    <lineage>
        <taxon>Bacteria</taxon>
        <taxon>Bacillati</taxon>
        <taxon>Actinomycetota</taxon>
        <taxon>Actinomycetes</taxon>
        <taxon>Kitasatosporales</taxon>
        <taxon>Streptomycetaceae</taxon>
        <taxon>Streptomyces</taxon>
    </lineage>
</organism>
<evidence type="ECO:0000256" key="5">
    <source>
        <dbReference type="SAM" id="MobiDB-lite"/>
    </source>
</evidence>
<dbReference type="Proteomes" id="UP000326505">
    <property type="component" value="Chromosome"/>
</dbReference>
<evidence type="ECO:0000256" key="1">
    <source>
        <dbReference type="ARBA" id="ARBA00022512"/>
    </source>
</evidence>
<keyword evidence="6" id="KW-0472">Membrane</keyword>
<keyword evidence="2" id="KW-0964">Secreted</keyword>
<evidence type="ECO:0000313" key="9">
    <source>
        <dbReference type="EMBL" id="MBB5105549.1"/>
    </source>
</evidence>
<reference evidence="9 12" key="2">
    <citation type="submission" date="2020-08" db="EMBL/GenBank/DDBJ databases">
        <title>Genomic Encyclopedia of Type Strains, Phase III (KMG-III): the genomes of soil and plant-associated and newly described type strains.</title>
        <authorList>
            <person name="Whitman W."/>
        </authorList>
    </citation>
    <scope>NUCLEOTIDE SEQUENCE [LARGE SCALE GENOMIC DNA]</scope>
    <source>
        <strain evidence="9 12">CECT 3146</strain>
    </source>
</reference>
<dbReference type="PRINTS" id="PR01228">
    <property type="entry name" value="EGGSHELL"/>
</dbReference>
<dbReference type="InterPro" id="IPR008930">
    <property type="entry name" value="Terpenoid_cyclase/PrenylTrfase"/>
</dbReference>
<dbReference type="EMBL" id="CP023690">
    <property type="protein sequence ID" value="QEV63543.1"/>
    <property type="molecule type" value="Genomic_DNA"/>
</dbReference>
<dbReference type="InterPro" id="IPR019931">
    <property type="entry name" value="LPXTG_anchor"/>
</dbReference>
<evidence type="ECO:0000313" key="12">
    <source>
        <dbReference type="Proteomes" id="UP000549009"/>
    </source>
</evidence>
<feature type="transmembrane region" description="Helical" evidence="6">
    <location>
        <begin position="473"/>
        <end position="493"/>
    </location>
</feature>
<evidence type="ECO:0000259" key="8">
    <source>
        <dbReference type="PROSITE" id="PS50847"/>
    </source>
</evidence>
<evidence type="ECO:0000313" key="10">
    <source>
        <dbReference type="EMBL" id="QEV63543.1"/>
    </source>
</evidence>
<feature type="chain" id="PRO_5044623354" evidence="7">
    <location>
        <begin position="30"/>
        <end position="500"/>
    </location>
</feature>
<feature type="region of interest" description="Disordered" evidence="5">
    <location>
        <begin position="346"/>
        <end position="469"/>
    </location>
</feature>
<dbReference type="PROSITE" id="PS50847">
    <property type="entry name" value="GRAM_POS_ANCHORING"/>
    <property type="match status" value="1"/>
</dbReference>
<dbReference type="Proteomes" id="UP000549009">
    <property type="component" value="Unassembled WGS sequence"/>
</dbReference>
<dbReference type="OrthoDB" id="4842970at2"/>
<keyword evidence="3 7" id="KW-0732">Signal</keyword>
<keyword evidence="4" id="KW-0572">Peptidoglycan-anchor</keyword>
<accession>A0A5P2XF90</accession>
<keyword evidence="1" id="KW-0134">Cell wall</keyword>
<keyword evidence="12" id="KW-1185">Reference proteome</keyword>
<dbReference type="PANTHER" id="PTHR10559">
    <property type="entry name" value="TRANSCOBALAMIN-1/GASTRIC INTRINSIC FACTOR"/>
    <property type="match status" value="1"/>
</dbReference>
<dbReference type="SUPFAM" id="SSF48239">
    <property type="entry name" value="Terpenoid cyclases/Protein prenyltransferases"/>
    <property type="match status" value="1"/>
</dbReference>
<protein>
    <submittedName>
        <fullName evidence="10">LPXTG cell wall anchor domain-containing protein</fullName>
    </submittedName>
    <submittedName>
        <fullName evidence="9">LPXTG-motif cell wall-anchored protein</fullName>
    </submittedName>
</protein>
<evidence type="ECO:0000256" key="2">
    <source>
        <dbReference type="ARBA" id="ARBA00022525"/>
    </source>
</evidence>
<proteinExistence type="predicted"/>